<dbReference type="PANTHER" id="PTHR30614">
    <property type="entry name" value="MEMBRANE COMPONENT OF AMINO ACID ABC TRANSPORTER"/>
    <property type="match status" value="1"/>
</dbReference>
<dbReference type="STRING" id="207559.Dde_3069"/>
<dbReference type="PANTHER" id="PTHR30614:SF20">
    <property type="entry name" value="GLUTAMINE TRANSPORT SYSTEM PERMEASE PROTEIN GLNP"/>
    <property type="match status" value="1"/>
</dbReference>
<dbReference type="EMBL" id="CP000112">
    <property type="protein sequence ID" value="ABB39863.2"/>
    <property type="molecule type" value="Genomic_DNA"/>
</dbReference>
<sequence length="309" mass="35067">MRLPPRQPVLCRVADLFMKKNTHRFCLLDYLLLAVCCVLPAFFAWRIWTGAGYDWQWHVIWQYFFRHDAQAGWVPNLLVQGLLTTIRLSIWATLLAVVFGTLAGLARVSRSRLRRMLARTYVESVRNLPPLVLVFIFYFFVSSQVMPATGLEDALYRLSPLQQRIVEFLLGPLPAVSAFTAGVLTLAIYEGAYIAEIVRAGVESVPRGQWEASASLGFGRFDMLRLVIFPQALKVIIPPLAGQFISTIKDSAIVSVISVQELTFQGLELMASTFRTFEVWTTIALLYLMLTLFCSLLARKVEARLRWRA</sequence>
<dbReference type="SUPFAM" id="SSF161098">
    <property type="entry name" value="MetI-like"/>
    <property type="match status" value="1"/>
</dbReference>
<dbReference type="AlphaFoldDB" id="Q30WT3"/>
<evidence type="ECO:0000256" key="1">
    <source>
        <dbReference type="ARBA" id="ARBA00003159"/>
    </source>
</evidence>
<reference evidence="12 13" key="1">
    <citation type="journal article" date="2011" name="J. Bacteriol.">
        <title>Complete genome sequence and updated annotation of Desulfovibrio alaskensis G20.</title>
        <authorList>
            <person name="Hauser L.J."/>
            <person name="Land M.L."/>
            <person name="Brown S.D."/>
            <person name="Larimer F."/>
            <person name="Keller K.L."/>
            <person name="Rapp-Giles B.J."/>
            <person name="Price M.N."/>
            <person name="Lin M."/>
            <person name="Bruce D.C."/>
            <person name="Detter J.C."/>
            <person name="Tapia R."/>
            <person name="Han C.S."/>
            <person name="Goodwin L.A."/>
            <person name="Cheng J.F."/>
            <person name="Pitluck S."/>
            <person name="Copeland A."/>
            <person name="Lucas S."/>
            <person name="Nolan M."/>
            <person name="Lapidus A.L."/>
            <person name="Palumbo A.V."/>
            <person name="Wall J.D."/>
        </authorList>
    </citation>
    <scope>NUCLEOTIDE SEQUENCE [LARGE SCALE GENOMIC DNA]</scope>
    <source>
        <strain evidence="13">ATCC BAA 1058 / DSM 17464 / G20</strain>
    </source>
</reference>
<keyword evidence="9 10" id="KW-0472">Membrane</keyword>
<accession>Q30WT3</accession>
<evidence type="ECO:0000256" key="7">
    <source>
        <dbReference type="ARBA" id="ARBA00022970"/>
    </source>
</evidence>
<dbReference type="GO" id="GO:0043190">
    <property type="term" value="C:ATP-binding cassette (ABC) transporter complex"/>
    <property type="evidence" value="ECO:0007669"/>
    <property type="project" value="InterPro"/>
</dbReference>
<evidence type="ECO:0000259" key="11">
    <source>
        <dbReference type="PROSITE" id="PS50928"/>
    </source>
</evidence>
<dbReference type="eggNOG" id="COG0765">
    <property type="taxonomic scope" value="Bacteria"/>
</dbReference>
<feature type="transmembrane region" description="Helical" evidence="10">
    <location>
        <begin position="168"/>
        <end position="189"/>
    </location>
</feature>
<dbReference type="InterPro" id="IPR043429">
    <property type="entry name" value="ArtM/GltK/GlnP/TcyL/YhdX-like"/>
</dbReference>
<comment type="function">
    <text evidence="1">Part of the binding-protein-dependent transport system for glutamine; probably responsible for the translocation of the substrate across the membrane.</text>
</comment>
<evidence type="ECO:0000313" key="13">
    <source>
        <dbReference type="Proteomes" id="UP000002710"/>
    </source>
</evidence>
<evidence type="ECO:0000256" key="8">
    <source>
        <dbReference type="ARBA" id="ARBA00022989"/>
    </source>
</evidence>
<evidence type="ECO:0000313" key="12">
    <source>
        <dbReference type="EMBL" id="ABB39863.2"/>
    </source>
</evidence>
<keyword evidence="7" id="KW-0029">Amino-acid transport</keyword>
<dbReference type="HOGENOM" id="CLU_019602_1_2_7"/>
<evidence type="ECO:0000256" key="10">
    <source>
        <dbReference type="RuleBase" id="RU363032"/>
    </source>
</evidence>
<evidence type="ECO:0000256" key="5">
    <source>
        <dbReference type="ARBA" id="ARBA00022475"/>
    </source>
</evidence>
<dbReference type="Gene3D" id="1.10.3720.10">
    <property type="entry name" value="MetI-like"/>
    <property type="match status" value="1"/>
</dbReference>
<evidence type="ECO:0000256" key="2">
    <source>
        <dbReference type="ARBA" id="ARBA00004429"/>
    </source>
</evidence>
<dbReference type="Pfam" id="PF00528">
    <property type="entry name" value="BPD_transp_1"/>
    <property type="match status" value="1"/>
</dbReference>
<comment type="similarity">
    <text evidence="3">Belongs to the binding-protein-dependent transport system permease family. HisMQ subfamily.</text>
</comment>
<dbReference type="GO" id="GO:0006865">
    <property type="term" value="P:amino acid transport"/>
    <property type="evidence" value="ECO:0007669"/>
    <property type="project" value="UniProtKB-KW"/>
</dbReference>
<dbReference type="InterPro" id="IPR000515">
    <property type="entry name" value="MetI-like"/>
</dbReference>
<feature type="transmembrane region" description="Helical" evidence="10">
    <location>
        <begin position="88"/>
        <end position="108"/>
    </location>
</feature>
<dbReference type="NCBIfam" id="TIGR01726">
    <property type="entry name" value="HEQRo_perm_3TM"/>
    <property type="match status" value="1"/>
</dbReference>
<dbReference type="KEGG" id="dde:Dde_3069"/>
<dbReference type="GO" id="GO:0022857">
    <property type="term" value="F:transmembrane transporter activity"/>
    <property type="evidence" value="ECO:0007669"/>
    <property type="project" value="InterPro"/>
</dbReference>
<keyword evidence="4 10" id="KW-0813">Transport</keyword>
<evidence type="ECO:0000256" key="9">
    <source>
        <dbReference type="ARBA" id="ARBA00023136"/>
    </source>
</evidence>
<dbReference type="InterPro" id="IPR035906">
    <property type="entry name" value="MetI-like_sf"/>
</dbReference>
<protein>
    <submittedName>
        <fullName evidence="12">Polar amino acid ABC transporter, inner membrane subunit</fullName>
    </submittedName>
</protein>
<dbReference type="InterPro" id="IPR010065">
    <property type="entry name" value="AA_ABC_transptr_permease_3TM"/>
</dbReference>
<organism evidence="12 13">
    <name type="scientific">Oleidesulfovibrio alaskensis (strain ATCC BAA-1058 / DSM 17464 / G20)</name>
    <name type="common">Desulfovibrio alaskensis</name>
    <dbReference type="NCBI Taxonomy" id="207559"/>
    <lineage>
        <taxon>Bacteria</taxon>
        <taxon>Pseudomonadati</taxon>
        <taxon>Thermodesulfobacteriota</taxon>
        <taxon>Desulfovibrionia</taxon>
        <taxon>Desulfovibrionales</taxon>
        <taxon>Desulfovibrionaceae</taxon>
        <taxon>Oleidesulfovibrio</taxon>
    </lineage>
</organism>
<keyword evidence="13" id="KW-1185">Reference proteome</keyword>
<keyword evidence="6 10" id="KW-0812">Transmembrane</keyword>
<name>Q30WT3_OLEA2</name>
<dbReference type="CDD" id="cd06261">
    <property type="entry name" value="TM_PBP2"/>
    <property type="match status" value="1"/>
</dbReference>
<keyword evidence="8 10" id="KW-1133">Transmembrane helix</keyword>
<feature type="transmembrane region" description="Helical" evidence="10">
    <location>
        <begin position="27"/>
        <end position="48"/>
    </location>
</feature>
<gene>
    <name evidence="12" type="ordered locus">Dde_3069</name>
</gene>
<feature type="domain" description="ABC transmembrane type-1" evidence="11">
    <location>
        <begin position="82"/>
        <end position="298"/>
    </location>
</feature>
<comment type="subcellular location">
    <subcellularLocation>
        <location evidence="2">Cell inner membrane</location>
        <topology evidence="2">Multi-pass membrane protein</topology>
    </subcellularLocation>
    <subcellularLocation>
        <location evidence="10">Cell membrane</location>
        <topology evidence="10">Multi-pass membrane protein</topology>
    </subcellularLocation>
</comment>
<evidence type="ECO:0000256" key="4">
    <source>
        <dbReference type="ARBA" id="ARBA00022448"/>
    </source>
</evidence>
<feature type="transmembrane region" description="Helical" evidence="10">
    <location>
        <begin position="128"/>
        <end position="148"/>
    </location>
</feature>
<dbReference type="Proteomes" id="UP000002710">
    <property type="component" value="Chromosome"/>
</dbReference>
<keyword evidence="5" id="KW-1003">Cell membrane</keyword>
<evidence type="ECO:0000256" key="6">
    <source>
        <dbReference type="ARBA" id="ARBA00022692"/>
    </source>
</evidence>
<proteinExistence type="inferred from homology"/>
<feature type="transmembrane region" description="Helical" evidence="10">
    <location>
        <begin position="279"/>
        <end position="298"/>
    </location>
</feature>
<dbReference type="PROSITE" id="PS50928">
    <property type="entry name" value="ABC_TM1"/>
    <property type="match status" value="1"/>
</dbReference>
<evidence type="ECO:0000256" key="3">
    <source>
        <dbReference type="ARBA" id="ARBA00010072"/>
    </source>
</evidence>
<feature type="transmembrane region" description="Helical" evidence="10">
    <location>
        <begin position="223"/>
        <end position="241"/>
    </location>
</feature>